<comment type="caution">
    <text evidence="7">The sequence shown here is derived from an EMBL/GenBank/DDBJ whole genome shotgun (WGS) entry which is preliminary data.</text>
</comment>
<keyword evidence="4" id="KW-0378">Hydrolase</keyword>
<evidence type="ECO:0000256" key="1">
    <source>
        <dbReference type="ARBA" id="ARBA00022649"/>
    </source>
</evidence>
<evidence type="ECO:0000256" key="3">
    <source>
        <dbReference type="ARBA" id="ARBA00022759"/>
    </source>
</evidence>
<keyword evidence="3" id="KW-0255">Endonuclease</keyword>
<evidence type="ECO:0000313" key="7">
    <source>
        <dbReference type="EMBL" id="GAG55655.1"/>
    </source>
</evidence>
<organism evidence="7">
    <name type="scientific">marine sediment metagenome</name>
    <dbReference type="NCBI Taxonomy" id="412755"/>
    <lineage>
        <taxon>unclassified sequences</taxon>
        <taxon>metagenomes</taxon>
        <taxon>ecological metagenomes</taxon>
    </lineage>
</organism>
<dbReference type="AlphaFoldDB" id="X0YIB1"/>
<dbReference type="GO" id="GO:0003729">
    <property type="term" value="F:mRNA binding"/>
    <property type="evidence" value="ECO:0007669"/>
    <property type="project" value="InterPro"/>
</dbReference>
<evidence type="ECO:0000256" key="4">
    <source>
        <dbReference type="ARBA" id="ARBA00022801"/>
    </source>
</evidence>
<evidence type="ECO:0000256" key="5">
    <source>
        <dbReference type="ARBA" id="ARBA00022884"/>
    </source>
</evidence>
<keyword evidence="5" id="KW-0694">RNA-binding</keyword>
<protein>
    <recommendedName>
        <fullName evidence="8">Addiction module toxin, HicA family</fullName>
    </recommendedName>
</protein>
<name>X0YIB1_9ZZZZ</name>
<sequence length="79" mass="8862">MKSQVSKLKRISGLEAINVLKKLGFVQIRQKGSHAILKKIIDDKEIGYVVPLHSELAVGILRGILMQAKISQEEFVKHL</sequence>
<reference evidence="7" key="1">
    <citation type="journal article" date="2014" name="Front. Microbiol.">
        <title>High frequency of phylogenetically diverse reductive dehalogenase-homologous genes in deep subseafloor sedimentary metagenomes.</title>
        <authorList>
            <person name="Kawai M."/>
            <person name="Futagami T."/>
            <person name="Toyoda A."/>
            <person name="Takaki Y."/>
            <person name="Nishi S."/>
            <person name="Hori S."/>
            <person name="Arai W."/>
            <person name="Tsubouchi T."/>
            <person name="Morono Y."/>
            <person name="Uchiyama I."/>
            <person name="Ito T."/>
            <person name="Fujiyama A."/>
            <person name="Inagaki F."/>
            <person name="Takami H."/>
        </authorList>
    </citation>
    <scope>NUCLEOTIDE SEQUENCE</scope>
    <source>
        <strain evidence="7">Expedition CK06-06</strain>
    </source>
</reference>
<dbReference type="EMBL" id="BART01003355">
    <property type="protein sequence ID" value="GAG55655.1"/>
    <property type="molecule type" value="Genomic_DNA"/>
</dbReference>
<accession>X0YIB1</accession>
<dbReference type="GO" id="GO:0004519">
    <property type="term" value="F:endonuclease activity"/>
    <property type="evidence" value="ECO:0007669"/>
    <property type="project" value="UniProtKB-KW"/>
</dbReference>
<dbReference type="Pfam" id="PF07927">
    <property type="entry name" value="HicA_toxin"/>
    <property type="match status" value="1"/>
</dbReference>
<dbReference type="SUPFAM" id="SSF54786">
    <property type="entry name" value="YcfA/nrd intein domain"/>
    <property type="match status" value="1"/>
</dbReference>
<gene>
    <name evidence="7" type="ORF">S01H4_09340</name>
</gene>
<keyword evidence="1" id="KW-1277">Toxin-antitoxin system</keyword>
<keyword evidence="2" id="KW-0540">Nuclease</keyword>
<proteinExistence type="predicted"/>
<evidence type="ECO:0000256" key="6">
    <source>
        <dbReference type="ARBA" id="ARBA00023016"/>
    </source>
</evidence>
<dbReference type="Gene3D" id="3.30.920.30">
    <property type="entry name" value="Hypothetical protein"/>
    <property type="match status" value="1"/>
</dbReference>
<dbReference type="InterPro" id="IPR038570">
    <property type="entry name" value="HicA_sf"/>
</dbReference>
<dbReference type="InterPro" id="IPR012933">
    <property type="entry name" value="HicA_mRNA_interferase"/>
</dbReference>
<evidence type="ECO:0000256" key="2">
    <source>
        <dbReference type="ARBA" id="ARBA00022722"/>
    </source>
</evidence>
<dbReference type="GO" id="GO:0016787">
    <property type="term" value="F:hydrolase activity"/>
    <property type="evidence" value="ECO:0007669"/>
    <property type="project" value="UniProtKB-KW"/>
</dbReference>
<keyword evidence="6" id="KW-0346">Stress response</keyword>
<evidence type="ECO:0008006" key="8">
    <source>
        <dbReference type="Google" id="ProtNLM"/>
    </source>
</evidence>